<evidence type="ECO:0000313" key="2">
    <source>
        <dbReference type="EMBL" id="MVA75011.1"/>
    </source>
</evidence>
<gene>
    <name evidence="2" type="ORF">GC722_03055</name>
</gene>
<dbReference type="Pfam" id="PF07811">
    <property type="entry name" value="TadE"/>
    <property type="match status" value="1"/>
</dbReference>
<dbReference type="RefSeq" id="WP_156607894.1">
    <property type="nucleotide sequence ID" value="NZ_WPCU01000004.1"/>
</dbReference>
<evidence type="ECO:0000313" key="3">
    <source>
        <dbReference type="Proteomes" id="UP000435304"/>
    </source>
</evidence>
<dbReference type="EMBL" id="WPCU01000004">
    <property type="protein sequence ID" value="MVA75011.1"/>
    <property type="molecule type" value="Genomic_DNA"/>
</dbReference>
<sequence length="115" mass="11369">MTESVQWALVVPVVLATLLGAVQVATWVHGRNTVRHAAAAAAEAAAVSTGGAAGAEASRVAEQVAAAGGLDAVQVVVRSHPDRVEVAVTGDVALVVDLGLGSVSAQAAAPRERVS</sequence>
<dbReference type="InterPro" id="IPR012495">
    <property type="entry name" value="TadE-like_dom"/>
</dbReference>
<evidence type="ECO:0000259" key="1">
    <source>
        <dbReference type="Pfam" id="PF07811"/>
    </source>
</evidence>
<comment type="caution">
    <text evidence="2">The sequence shown here is derived from an EMBL/GenBank/DDBJ whole genome shotgun (WGS) entry which is preliminary data.</text>
</comment>
<dbReference type="Proteomes" id="UP000435304">
    <property type="component" value="Unassembled WGS sequence"/>
</dbReference>
<protein>
    <recommendedName>
        <fullName evidence="1">TadE-like domain-containing protein</fullName>
    </recommendedName>
</protein>
<accession>A0A6A9UQR8</accession>
<reference evidence="2 3" key="1">
    <citation type="submission" date="2019-12" db="EMBL/GenBank/DDBJ databases">
        <title>Auraticoccus cholistani sp. nov., an actinomycete isolated from soil of Cholistan desert.</title>
        <authorList>
            <person name="Cheema M.T."/>
        </authorList>
    </citation>
    <scope>NUCLEOTIDE SEQUENCE [LARGE SCALE GENOMIC DNA]</scope>
    <source>
        <strain evidence="2 3">F435</strain>
    </source>
</reference>
<feature type="domain" description="TadE-like" evidence="1">
    <location>
        <begin position="4"/>
        <end position="42"/>
    </location>
</feature>
<proteinExistence type="predicted"/>
<organism evidence="2 3">
    <name type="scientific">Auraticoccus cholistanensis</name>
    <dbReference type="NCBI Taxonomy" id="2656650"/>
    <lineage>
        <taxon>Bacteria</taxon>
        <taxon>Bacillati</taxon>
        <taxon>Actinomycetota</taxon>
        <taxon>Actinomycetes</taxon>
        <taxon>Propionibacteriales</taxon>
        <taxon>Propionibacteriaceae</taxon>
        <taxon>Auraticoccus</taxon>
    </lineage>
</organism>
<keyword evidence="3" id="KW-1185">Reference proteome</keyword>
<name>A0A6A9UQR8_9ACTN</name>
<dbReference type="AlphaFoldDB" id="A0A6A9UQR8"/>